<feature type="non-terminal residue" evidence="1">
    <location>
        <position position="1"/>
    </location>
</feature>
<accession>A0A814PFR6</accession>
<comment type="caution">
    <text evidence="1">The sequence shown here is derived from an EMBL/GenBank/DDBJ whole genome shotgun (WGS) entry which is preliminary data.</text>
</comment>
<organism evidence="1 3">
    <name type="scientific">Didymodactylos carnosus</name>
    <dbReference type="NCBI Taxonomy" id="1234261"/>
    <lineage>
        <taxon>Eukaryota</taxon>
        <taxon>Metazoa</taxon>
        <taxon>Spiralia</taxon>
        <taxon>Gnathifera</taxon>
        <taxon>Rotifera</taxon>
        <taxon>Eurotatoria</taxon>
        <taxon>Bdelloidea</taxon>
        <taxon>Philodinida</taxon>
        <taxon>Philodinidae</taxon>
        <taxon>Didymodactylos</taxon>
    </lineage>
</organism>
<dbReference type="Proteomes" id="UP000681722">
    <property type="component" value="Unassembled WGS sequence"/>
</dbReference>
<proteinExistence type="predicted"/>
<keyword evidence="3" id="KW-1185">Reference proteome</keyword>
<evidence type="ECO:0000313" key="3">
    <source>
        <dbReference type="Proteomes" id="UP000663829"/>
    </source>
</evidence>
<protein>
    <submittedName>
        <fullName evidence="1">Uncharacterized protein</fullName>
    </submittedName>
</protein>
<dbReference type="AlphaFoldDB" id="A0A814PFR6"/>
<evidence type="ECO:0000313" key="1">
    <source>
        <dbReference type="EMBL" id="CAF1105677.1"/>
    </source>
</evidence>
<gene>
    <name evidence="1" type="ORF">GPM918_LOCUS18973</name>
    <name evidence="2" type="ORF">SRO942_LOCUS18970</name>
</gene>
<sequence length="90" mass="10292">MEYTASTEKISMIPDDDHYNDTENDSGLCTLAYIGMMVVYIKIQDNLTEKDLMIILLILRDILAPNTYHLAYCIVALIMICKQFRTGLLV</sequence>
<dbReference type="EMBL" id="CAJOBC010005629">
    <property type="protein sequence ID" value="CAF3870298.1"/>
    <property type="molecule type" value="Genomic_DNA"/>
</dbReference>
<dbReference type="Proteomes" id="UP000663829">
    <property type="component" value="Unassembled WGS sequence"/>
</dbReference>
<evidence type="ECO:0000313" key="2">
    <source>
        <dbReference type="EMBL" id="CAF3870298.1"/>
    </source>
</evidence>
<name>A0A814PFR6_9BILA</name>
<dbReference type="EMBL" id="CAJNOQ010005629">
    <property type="protein sequence ID" value="CAF1105677.1"/>
    <property type="molecule type" value="Genomic_DNA"/>
</dbReference>
<reference evidence="1" key="1">
    <citation type="submission" date="2021-02" db="EMBL/GenBank/DDBJ databases">
        <authorList>
            <person name="Nowell W R."/>
        </authorList>
    </citation>
    <scope>NUCLEOTIDE SEQUENCE</scope>
</reference>